<sequence length="281" mass="31359">MAKKPKETQANAKLFKNGALYKEISRELHEYRKSIDLSVQRLSLISGVNMSTVKYFEISKENGKGFSVGTLSGIIKAMQLDPMEVLPPHGGALDDFQPLLTKDKTEELMRTTERLQEFKPQMLDLIRLLSDVARTVKPNIDGAVAVFTAEESYKITSPNALESLITLGRRTRSLRILKGWSRSELATKSGVPLGSVFVIEAGMQNPSLQTMYQLAEALRVSPGFFIRYDDDAERLQVDLEQRAAAMIAADQISQVSDLLATLEYIYRTSGRIGRFENPPQG</sequence>
<dbReference type="Proteomes" id="UP000664771">
    <property type="component" value="Unassembled WGS sequence"/>
</dbReference>
<dbReference type="SMART" id="SM00530">
    <property type="entry name" value="HTH_XRE"/>
    <property type="match status" value="2"/>
</dbReference>
<dbReference type="PANTHER" id="PTHR46797">
    <property type="entry name" value="HTH-TYPE TRANSCRIPTIONAL REGULATOR"/>
    <property type="match status" value="1"/>
</dbReference>
<protein>
    <submittedName>
        <fullName evidence="3">Helix-turn-helix transcriptional regulator</fullName>
    </submittedName>
</protein>
<keyword evidence="1" id="KW-0238">DNA-binding</keyword>
<dbReference type="InterPro" id="IPR001387">
    <property type="entry name" value="Cro/C1-type_HTH"/>
</dbReference>
<evidence type="ECO:0000259" key="2">
    <source>
        <dbReference type="PROSITE" id="PS50943"/>
    </source>
</evidence>
<gene>
    <name evidence="3" type="ORF">J2D73_10225</name>
</gene>
<feature type="domain" description="HTH cro/C1-type" evidence="2">
    <location>
        <begin position="172"/>
        <end position="225"/>
    </location>
</feature>
<dbReference type="SUPFAM" id="SSF47413">
    <property type="entry name" value="lambda repressor-like DNA-binding domains"/>
    <property type="match status" value="1"/>
</dbReference>
<dbReference type="Gene3D" id="1.10.260.40">
    <property type="entry name" value="lambda repressor-like DNA-binding domains"/>
    <property type="match status" value="1"/>
</dbReference>
<dbReference type="InterPro" id="IPR010982">
    <property type="entry name" value="Lambda_DNA-bd_dom_sf"/>
</dbReference>
<dbReference type="InterPro" id="IPR050807">
    <property type="entry name" value="TransReg_Diox_bact_type"/>
</dbReference>
<accession>A0ABS3LW93</accession>
<dbReference type="RefSeq" id="WP_207881470.1">
    <property type="nucleotide sequence ID" value="NZ_JAFVMF010000010.1"/>
</dbReference>
<evidence type="ECO:0000256" key="1">
    <source>
        <dbReference type="ARBA" id="ARBA00023125"/>
    </source>
</evidence>
<evidence type="ECO:0000313" key="3">
    <source>
        <dbReference type="EMBL" id="MBO1360174.1"/>
    </source>
</evidence>
<comment type="caution">
    <text evidence="3">The sequence shown here is derived from an EMBL/GenBank/DDBJ whole genome shotgun (WGS) entry which is preliminary data.</text>
</comment>
<evidence type="ECO:0000313" key="4">
    <source>
        <dbReference type="Proteomes" id="UP000664771"/>
    </source>
</evidence>
<reference evidence="3 4" key="1">
    <citation type="submission" date="2021-03" db="EMBL/GenBank/DDBJ databases">
        <title>The complete genome sequence of Acetobacter sacchari TBRC 11175.</title>
        <authorList>
            <person name="Charoenyingcharoen P."/>
            <person name="Yukphan P."/>
        </authorList>
    </citation>
    <scope>NUCLEOTIDE SEQUENCE [LARGE SCALE GENOMIC DNA]</scope>
    <source>
        <strain evidence="3 4">TBRC 11175</strain>
    </source>
</reference>
<organism evidence="3 4">
    <name type="scientific">Acetobacter sacchari</name>
    <dbReference type="NCBI Taxonomy" id="2661687"/>
    <lineage>
        <taxon>Bacteria</taxon>
        <taxon>Pseudomonadati</taxon>
        <taxon>Pseudomonadota</taxon>
        <taxon>Alphaproteobacteria</taxon>
        <taxon>Acetobacterales</taxon>
        <taxon>Acetobacteraceae</taxon>
        <taxon>Acetobacter</taxon>
    </lineage>
</organism>
<keyword evidence="4" id="KW-1185">Reference proteome</keyword>
<dbReference type="CDD" id="cd00093">
    <property type="entry name" value="HTH_XRE"/>
    <property type="match status" value="1"/>
</dbReference>
<dbReference type="PROSITE" id="PS50943">
    <property type="entry name" value="HTH_CROC1"/>
    <property type="match status" value="1"/>
</dbReference>
<name>A0ABS3LW93_9PROT</name>
<dbReference type="PANTHER" id="PTHR46797:SF1">
    <property type="entry name" value="METHYLPHOSPHONATE SYNTHASE"/>
    <property type="match status" value="1"/>
</dbReference>
<proteinExistence type="predicted"/>
<dbReference type="EMBL" id="JAFVMF010000010">
    <property type="protein sequence ID" value="MBO1360174.1"/>
    <property type="molecule type" value="Genomic_DNA"/>
</dbReference>
<dbReference type="Pfam" id="PF01381">
    <property type="entry name" value="HTH_3"/>
    <property type="match status" value="1"/>
</dbReference>